<dbReference type="AlphaFoldDB" id="D7EBY2"/>
<keyword evidence="3" id="KW-1185">Reference proteome</keyword>
<reference evidence="2 3" key="1">
    <citation type="submission" date="2010-06" db="EMBL/GenBank/DDBJ databases">
        <title>Complete sequence plasmid of Methanohalobium evestigatum Z-7303.</title>
        <authorList>
            <consortium name="US DOE Joint Genome Institute"/>
            <person name="Lucas S."/>
            <person name="Copeland A."/>
            <person name="Lapidus A."/>
            <person name="Cheng J.-F."/>
            <person name="Bruce D."/>
            <person name="Goodwin L."/>
            <person name="Pitluck S."/>
            <person name="Saunders E."/>
            <person name="Detter J.C."/>
            <person name="Han C."/>
            <person name="Tapia R."/>
            <person name="Land M."/>
            <person name="Hauser L."/>
            <person name="Kyrpides N."/>
            <person name="Mikhailova N."/>
            <person name="Sieprawska-Lupa M."/>
            <person name="Whitman W.B."/>
            <person name="Anderson I."/>
            <person name="Woyke T."/>
        </authorList>
    </citation>
    <scope>NUCLEOTIDE SEQUENCE [LARGE SCALE GENOMIC DNA]</scope>
    <source>
        <strain evidence="3">ATCC BAA-1072 / DSM 3721 / NBRC 107634 / OCM 161 / Z-7303</strain>
        <plasmid evidence="3">Plasmid pMETEV01</plasmid>
    </source>
</reference>
<feature type="transmembrane region" description="Helical" evidence="1">
    <location>
        <begin position="356"/>
        <end position="377"/>
    </location>
</feature>
<protein>
    <recommendedName>
        <fullName evidence="4">Glycosyltransferase RgtA/B/C/D-like domain-containing protein</fullName>
    </recommendedName>
</protein>
<proteinExistence type="predicted"/>
<feature type="transmembrane region" description="Helical" evidence="1">
    <location>
        <begin position="89"/>
        <end position="111"/>
    </location>
</feature>
<feature type="transmembrane region" description="Helical" evidence="1">
    <location>
        <begin position="453"/>
        <end position="476"/>
    </location>
</feature>
<dbReference type="RefSeq" id="WP_013195669.1">
    <property type="nucleotide sequence ID" value="NC_014254.1"/>
</dbReference>
<dbReference type="EMBL" id="CP002070">
    <property type="protein sequence ID" value="ADI75104.1"/>
    <property type="molecule type" value="Genomic_DNA"/>
</dbReference>
<gene>
    <name evidence="2" type="ordered locus">Metev_2288</name>
</gene>
<name>D7EBY2_METEZ</name>
<dbReference type="KEGG" id="mev:Metev_2288"/>
<keyword evidence="2" id="KW-0614">Plasmid</keyword>
<dbReference type="HOGENOM" id="CLU_031443_0_0_2"/>
<sequence length="618" mass="72665">MNKIRDRIINYFKTFDSHLAIKIVSLLGFILLLIALFTFVKIPPADNYEFSLYKTFPWYFWLLVILCVFIGQSILVFNSYLKVNIRSWVYGYLLLFLSNSILLVIPFSRYFTFGRGDVLTHIGYMLDIEKYFNIGSNHYPANHLLGSILNYYTDLGFTDIVMIIPPLFSLFFVLSWYILGKQIFKKNATNLLILSLSSILSFGMLHVLFTPFHQSTLLIPFVLYLFFRTNNTIGKYQYNYSIFSLLLITFCVFIVFYHPLTTLILIVIFLLLRFASAIQYKLLGNKELKIRMNNLVLIIFIVFSMWSSYLYIAVNKLKPIFASILGTDETHSQLEEYVSIINYSDANFYQLAEIFVFKYGVEAILGFFSIMCMIVILKAIKKRDKNIYYYHIFSIIGFALFSSFSFLILITNISFSFLRIYTYSELFSLILIPSTFYYFFIKQGKIFKKINTKQISCILLCIILILFSILSIYSLYLSPLTKTVNSQVTEAQFLGMETFYQNQNDSYNILELGISQYRYYEAIFGERYPEYNVKRPGANNLKPIEHFNYVNGTSFGTVYNDTYYFLLNDIGRNVYPEVHPEFREKWKFTPTDFDNLNYDCNIDKIYTNKELDIFIINE</sequence>
<dbReference type="GeneID" id="9347949"/>
<feature type="transmembrane region" description="Helical" evidence="1">
    <location>
        <begin position="238"/>
        <end position="257"/>
    </location>
</feature>
<keyword evidence="1" id="KW-1133">Transmembrane helix</keyword>
<feature type="transmembrane region" description="Helical" evidence="1">
    <location>
        <begin position="20"/>
        <end position="38"/>
    </location>
</feature>
<accession>D7EBY2</accession>
<feature type="transmembrane region" description="Helical" evidence="1">
    <location>
        <begin position="389"/>
        <end position="414"/>
    </location>
</feature>
<evidence type="ECO:0000313" key="2">
    <source>
        <dbReference type="EMBL" id="ADI75104.1"/>
    </source>
</evidence>
<geneLocation type="plasmid" evidence="2 3">
    <name>pMETEV01</name>
</geneLocation>
<feature type="transmembrane region" description="Helical" evidence="1">
    <location>
        <begin position="420"/>
        <end position="441"/>
    </location>
</feature>
<feature type="transmembrane region" description="Helical" evidence="1">
    <location>
        <begin position="191"/>
        <end position="209"/>
    </location>
</feature>
<keyword evidence="1" id="KW-0812">Transmembrane</keyword>
<evidence type="ECO:0008006" key="4">
    <source>
        <dbReference type="Google" id="ProtNLM"/>
    </source>
</evidence>
<organism evidence="2 3">
    <name type="scientific">Methanohalobium evestigatum (strain ATCC BAA-1072 / DSM 3721 / NBRC 107634 / OCM 161 / Z-7303)</name>
    <dbReference type="NCBI Taxonomy" id="644295"/>
    <lineage>
        <taxon>Archaea</taxon>
        <taxon>Methanobacteriati</taxon>
        <taxon>Methanobacteriota</taxon>
        <taxon>Stenosarchaea group</taxon>
        <taxon>Methanomicrobia</taxon>
        <taxon>Methanosarcinales</taxon>
        <taxon>Methanosarcinaceae</taxon>
        <taxon>Methanohalobium</taxon>
    </lineage>
</organism>
<dbReference type="Proteomes" id="UP000000391">
    <property type="component" value="Plasmid pMETEV01"/>
</dbReference>
<feature type="transmembrane region" description="Helical" evidence="1">
    <location>
        <begin position="160"/>
        <end position="179"/>
    </location>
</feature>
<feature type="transmembrane region" description="Helical" evidence="1">
    <location>
        <begin position="295"/>
        <end position="314"/>
    </location>
</feature>
<dbReference type="OrthoDB" id="137309at2157"/>
<evidence type="ECO:0000313" key="3">
    <source>
        <dbReference type="Proteomes" id="UP000000391"/>
    </source>
</evidence>
<evidence type="ECO:0000256" key="1">
    <source>
        <dbReference type="SAM" id="Phobius"/>
    </source>
</evidence>
<feature type="transmembrane region" description="Helical" evidence="1">
    <location>
        <begin position="58"/>
        <end position="77"/>
    </location>
</feature>
<keyword evidence="1" id="KW-0472">Membrane</keyword>